<evidence type="ECO:0000313" key="8">
    <source>
        <dbReference type="Proteomes" id="UP000886042"/>
    </source>
</evidence>
<evidence type="ECO:0000256" key="2">
    <source>
        <dbReference type="ARBA" id="ARBA00022679"/>
    </source>
</evidence>
<dbReference type="EMBL" id="DRMN01000299">
    <property type="protein sequence ID" value="HFB55175.1"/>
    <property type="molecule type" value="Genomic_DNA"/>
</dbReference>
<dbReference type="InterPro" id="IPR001678">
    <property type="entry name" value="MeTrfase_RsmB-F_NOP2_dom"/>
</dbReference>
<evidence type="ECO:0000256" key="5">
    <source>
        <dbReference type="PROSITE-ProRule" id="PRU01023"/>
    </source>
</evidence>
<dbReference type="PANTHER" id="PTHR22807">
    <property type="entry name" value="NOP2 YEAST -RELATED NOL1/NOP2/FMU SUN DOMAIN-CONTAINING"/>
    <property type="match status" value="1"/>
</dbReference>
<evidence type="ECO:0000256" key="1">
    <source>
        <dbReference type="ARBA" id="ARBA00022603"/>
    </source>
</evidence>
<dbReference type="Gene3D" id="3.40.50.150">
    <property type="entry name" value="Vaccinia Virus protein VP39"/>
    <property type="match status" value="1"/>
</dbReference>
<feature type="domain" description="SAM-dependent MTase RsmB/NOP-type" evidence="6">
    <location>
        <begin position="163"/>
        <end position="424"/>
    </location>
</feature>
<comment type="caution">
    <text evidence="7">The sequence shown here is derived from an EMBL/GenBank/DDBJ whole genome shotgun (WGS) entry which is preliminary data.</text>
</comment>
<evidence type="ECO:0000256" key="4">
    <source>
        <dbReference type="ARBA" id="ARBA00022884"/>
    </source>
</evidence>
<dbReference type="SUPFAM" id="SSF53335">
    <property type="entry name" value="S-adenosyl-L-methionine-dependent methyltransferases"/>
    <property type="match status" value="1"/>
</dbReference>
<organism evidence="7 8">
    <name type="scientific">Hellea balneolensis</name>
    <dbReference type="NCBI Taxonomy" id="287478"/>
    <lineage>
        <taxon>Bacteria</taxon>
        <taxon>Pseudomonadati</taxon>
        <taxon>Pseudomonadota</taxon>
        <taxon>Alphaproteobacteria</taxon>
        <taxon>Maricaulales</taxon>
        <taxon>Robiginitomaculaceae</taxon>
        <taxon>Hellea</taxon>
    </lineage>
</organism>
<keyword evidence="3 5" id="KW-0949">S-adenosyl-L-methionine</keyword>
<reference evidence="7" key="1">
    <citation type="journal article" date="2020" name="mSystems">
        <title>Genome- and Community-Level Interaction Insights into Carbon Utilization and Element Cycling Functions of Hydrothermarchaeota in Hydrothermal Sediment.</title>
        <authorList>
            <person name="Zhou Z."/>
            <person name="Liu Y."/>
            <person name="Xu W."/>
            <person name="Pan J."/>
            <person name="Luo Z.H."/>
            <person name="Li M."/>
        </authorList>
    </citation>
    <scope>NUCLEOTIDE SEQUENCE [LARGE SCALE GENOMIC DNA]</scope>
    <source>
        <strain evidence="7">HyVt-489</strain>
    </source>
</reference>
<feature type="binding site" evidence="5">
    <location>
        <position position="330"/>
    </location>
    <ligand>
        <name>S-adenosyl-L-methionine</name>
        <dbReference type="ChEBI" id="CHEBI:59789"/>
    </ligand>
</feature>
<dbReference type="InterPro" id="IPR029063">
    <property type="entry name" value="SAM-dependent_MTases_sf"/>
</dbReference>
<dbReference type="Pfam" id="PF01189">
    <property type="entry name" value="Methyltr_RsmB-F"/>
    <property type="match status" value="1"/>
</dbReference>
<dbReference type="InterPro" id="IPR006027">
    <property type="entry name" value="NusB_RsmB_TIM44"/>
</dbReference>
<dbReference type="InterPro" id="IPR023267">
    <property type="entry name" value="RCMT"/>
</dbReference>
<dbReference type="PROSITE" id="PS51686">
    <property type="entry name" value="SAM_MT_RSMB_NOP"/>
    <property type="match status" value="1"/>
</dbReference>
<keyword evidence="1 5" id="KW-0489">Methyltransferase</keyword>
<dbReference type="GO" id="GO:0008173">
    <property type="term" value="F:RNA methyltransferase activity"/>
    <property type="evidence" value="ECO:0007669"/>
    <property type="project" value="InterPro"/>
</dbReference>
<dbReference type="CDD" id="cd02440">
    <property type="entry name" value="AdoMet_MTases"/>
    <property type="match status" value="1"/>
</dbReference>
<dbReference type="Proteomes" id="UP000886042">
    <property type="component" value="Unassembled WGS sequence"/>
</dbReference>
<accession>A0A7C3GDL4</accession>
<protein>
    <recommendedName>
        <fullName evidence="6">SAM-dependent MTase RsmB/NOP-type domain-containing protein</fullName>
    </recommendedName>
</protein>
<dbReference type="AlphaFoldDB" id="A0A7C3GDL4"/>
<evidence type="ECO:0000256" key="3">
    <source>
        <dbReference type="ARBA" id="ARBA00022691"/>
    </source>
</evidence>
<feature type="active site" description="Nucleophile" evidence="5">
    <location>
        <position position="383"/>
    </location>
</feature>
<dbReference type="GO" id="GO:0001510">
    <property type="term" value="P:RNA methylation"/>
    <property type="evidence" value="ECO:0007669"/>
    <property type="project" value="InterPro"/>
</dbReference>
<dbReference type="GO" id="GO:0003723">
    <property type="term" value="F:RNA binding"/>
    <property type="evidence" value="ECO:0007669"/>
    <property type="project" value="UniProtKB-UniRule"/>
</dbReference>
<dbReference type="GO" id="GO:0006355">
    <property type="term" value="P:regulation of DNA-templated transcription"/>
    <property type="evidence" value="ECO:0007669"/>
    <property type="project" value="InterPro"/>
</dbReference>
<feature type="binding site" evidence="5">
    <location>
        <begin position="257"/>
        <end position="263"/>
    </location>
    <ligand>
        <name>S-adenosyl-L-methionine</name>
        <dbReference type="ChEBI" id="CHEBI:59789"/>
    </ligand>
</feature>
<comment type="caution">
    <text evidence="5">Lacks conserved residue(s) required for the propagation of feature annotation.</text>
</comment>
<dbReference type="InterPro" id="IPR049560">
    <property type="entry name" value="MeTrfase_RsmB-F_NOP2_cat"/>
</dbReference>
<dbReference type="InterPro" id="IPR035926">
    <property type="entry name" value="NusB-like_sf"/>
</dbReference>
<name>A0A7C3GDL4_9PROT</name>
<dbReference type="PRINTS" id="PR02008">
    <property type="entry name" value="RCMTFAMILY"/>
</dbReference>
<keyword evidence="2 5" id="KW-0808">Transferase</keyword>
<dbReference type="Pfam" id="PF01029">
    <property type="entry name" value="NusB"/>
    <property type="match status" value="1"/>
</dbReference>
<gene>
    <name evidence="7" type="ORF">ENJ46_04550</name>
</gene>
<dbReference type="PANTHER" id="PTHR22807:SF61">
    <property type="entry name" value="NOL1_NOP2_SUN FAMILY PROTEIN _ ANTITERMINATION NUSB DOMAIN-CONTAINING PROTEIN"/>
    <property type="match status" value="1"/>
</dbReference>
<comment type="similarity">
    <text evidence="5">Belongs to the class I-like SAM-binding methyltransferase superfamily. RsmB/NOP family.</text>
</comment>
<feature type="binding site" evidence="5">
    <location>
        <position position="278"/>
    </location>
    <ligand>
        <name>S-adenosyl-L-methionine</name>
        <dbReference type="ChEBI" id="CHEBI:59789"/>
    </ligand>
</feature>
<feature type="non-terminal residue" evidence="7">
    <location>
        <position position="424"/>
    </location>
</feature>
<dbReference type="Gene3D" id="1.10.940.10">
    <property type="entry name" value="NusB-like"/>
    <property type="match status" value="1"/>
</dbReference>
<sequence length="424" mass="46557">MNRKIHHKTPSAPRVFKHGARYVAARALQDVFDKQFALDVALSEQDLFTQLEPRDRAFARLISATVLRRMGQIDNVLATFVKKPPPDYPYFVLRCAVAQMLFLQTAPHAAVDGAVALLKRSKKTFRMSGMANAVLRRVAEQGPELLEKTTPLDNIPDWLRTSWSEAYGEDAALAIATAATREPPLDITLKTASDSDIWQEKLDATLMPTGTLRRSKIGQIVELPGYDEGAWWVQDISAALPVKLFGDMVGKRALDMCAAPGGKTLQLAAGGADVTALDKSGTRLERVRENLKRTGLDATLIRANAAIWTPNVKDKNDPEDPGLFDCVLLDAPCSATGTFRRRPDVLHLKSPAHVESLERVQSKLLLNAAQSVKKGGTLVYCTCSLQAEEGEAHIEAFLQKMSDFRLNSILSTEVGDLAEIVSEK</sequence>
<evidence type="ECO:0000313" key="7">
    <source>
        <dbReference type="EMBL" id="HFB55175.1"/>
    </source>
</evidence>
<keyword evidence="4 5" id="KW-0694">RNA-binding</keyword>
<proteinExistence type="inferred from homology"/>
<dbReference type="SUPFAM" id="SSF48013">
    <property type="entry name" value="NusB-like"/>
    <property type="match status" value="1"/>
</dbReference>
<evidence type="ECO:0000259" key="6">
    <source>
        <dbReference type="PROSITE" id="PS51686"/>
    </source>
</evidence>